<dbReference type="GO" id="GO:0003995">
    <property type="term" value="F:acyl-CoA dehydrogenase activity"/>
    <property type="evidence" value="ECO:0007669"/>
    <property type="project" value="TreeGrafter"/>
</dbReference>
<dbReference type="GO" id="GO:0033539">
    <property type="term" value="P:fatty acid beta-oxidation using acyl-CoA dehydrogenase"/>
    <property type="evidence" value="ECO:0007669"/>
    <property type="project" value="TreeGrafter"/>
</dbReference>
<comment type="caution">
    <text evidence="9">The sequence shown here is derived from an EMBL/GenBank/DDBJ whole genome shotgun (WGS) entry which is preliminary data.</text>
</comment>
<name>A0A919QC71_9ACTN</name>
<keyword evidence="4 6" id="KW-0274">FAD</keyword>
<feature type="domain" description="Acyl-CoA dehydrogenase/oxidase C-terminal" evidence="7">
    <location>
        <begin position="205"/>
        <end position="354"/>
    </location>
</feature>
<reference evidence="9" key="1">
    <citation type="submission" date="2021-01" db="EMBL/GenBank/DDBJ databases">
        <title>Whole genome shotgun sequence of Acrocarpospora phusangensis NBRC 108782.</title>
        <authorList>
            <person name="Komaki H."/>
            <person name="Tamura T."/>
        </authorList>
    </citation>
    <scope>NUCLEOTIDE SEQUENCE</scope>
    <source>
        <strain evidence="9">NBRC 108782</strain>
    </source>
</reference>
<evidence type="ECO:0000256" key="3">
    <source>
        <dbReference type="ARBA" id="ARBA00022630"/>
    </source>
</evidence>
<dbReference type="InterPro" id="IPR009075">
    <property type="entry name" value="AcylCo_DH/oxidase_C"/>
</dbReference>
<evidence type="ECO:0000313" key="10">
    <source>
        <dbReference type="Proteomes" id="UP000640052"/>
    </source>
</evidence>
<dbReference type="PANTHER" id="PTHR48083">
    <property type="entry name" value="MEDIUM-CHAIN SPECIFIC ACYL-COA DEHYDROGENASE, MITOCHONDRIAL-RELATED"/>
    <property type="match status" value="1"/>
</dbReference>
<dbReference type="Gene3D" id="2.40.110.10">
    <property type="entry name" value="Butyryl-CoA Dehydrogenase, subunit A, domain 2"/>
    <property type="match status" value="1"/>
</dbReference>
<keyword evidence="5 6" id="KW-0560">Oxidoreductase</keyword>
<evidence type="ECO:0000256" key="5">
    <source>
        <dbReference type="ARBA" id="ARBA00023002"/>
    </source>
</evidence>
<dbReference type="AlphaFoldDB" id="A0A919QC71"/>
<dbReference type="CDD" id="cd00567">
    <property type="entry name" value="ACAD"/>
    <property type="match status" value="1"/>
</dbReference>
<feature type="domain" description="Acyl-CoA oxidase/dehydrogenase middle" evidence="8">
    <location>
        <begin position="110"/>
        <end position="187"/>
    </location>
</feature>
<gene>
    <name evidence="9" type="ORF">Aph01nite_19470</name>
</gene>
<evidence type="ECO:0000256" key="4">
    <source>
        <dbReference type="ARBA" id="ARBA00022827"/>
    </source>
</evidence>
<protein>
    <submittedName>
        <fullName evidence="9">Acyl-CoA dehydrogenase</fullName>
    </submittedName>
</protein>
<evidence type="ECO:0000259" key="7">
    <source>
        <dbReference type="Pfam" id="PF00441"/>
    </source>
</evidence>
<dbReference type="Pfam" id="PF02770">
    <property type="entry name" value="Acyl-CoA_dh_M"/>
    <property type="match status" value="1"/>
</dbReference>
<dbReference type="Gene3D" id="1.20.140.10">
    <property type="entry name" value="Butyryl-CoA Dehydrogenase, subunit A, domain 3"/>
    <property type="match status" value="1"/>
</dbReference>
<dbReference type="PANTHER" id="PTHR48083:SF13">
    <property type="entry name" value="ACYL-COA DEHYDROGENASE FAMILY MEMBER 11"/>
    <property type="match status" value="1"/>
</dbReference>
<dbReference type="InterPro" id="IPR036250">
    <property type="entry name" value="AcylCo_DH-like_C"/>
</dbReference>
<evidence type="ECO:0000259" key="8">
    <source>
        <dbReference type="Pfam" id="PF02770"/>
    </source>
</evidence>
<dbReference type="SUPFAM" id="SSF47203">
    <property type="entry name" value="Acyl-CoA dehydrogenase C-terminal domain-like"/>
    <property type="match status" value="1"/>
</dbReference>
<evidence type="ECO:0000256" key="2">
    <source>
        <dbReference type="ARBA" id="ARBA00009347"/>
    </source>
</evidence>
<keyword evidence="3 6" id="KW-0285">Flavoprotein</keyword>
<dbReference type="InterPro" id="IPR037069">
    <property type="entry name" value="AcylCoA_DH/ox_N_sf"/>
</dbReference>
<proteinExistence type="inferred from homology"/>
<dbReference type="InterPro" id="IPR009100">
    <property type="entry name" value="AcylCoA_DH/oxidase_NM_dom_sf"/>
</dbReference>
<keyword evidence="10" id="KW-1185">Reference proteome</keyword>
<dbReference type="EMBL" id="BOOA01000011">
    <property type="protein sequence ID" value="GIH23637.1"/>
    <property type="molecule type" value="Genomic_DNA"/>
</dbReference>
<comment type="cofactor">
    <cofactor evidence="1 6">
        <name>FAD</name>
        <dbReference type="ChEBI" id="CHEBI:57692"/>
    </cofactor>
</comment>
<dbReference type="InterPro" id="IPR006091">
    <property type="entry name" value="Acyl-CoA_Oxase/DH_mid-dom"/>
</dbReference>
<evidence type="ECO:0000256" key="6">
    <source>
        <dbReference type="RuleBase" id="RU362125"/>
    </source>
</evidence>
<dbReference type="InterPro" id="IPR046373">
    <property type="entry name" value="Acyl-CoA_Oxase/DH_mid-dom_sf"/>
</dbReference>
<organism evidence="9 10">
    <name type="scientific">Acrocarpospora phusangensis</name>
    <dbReference type="NCBI Taxonomy" id="1070424"/>
    <lineage>
        <taxon>Bacteria</taxon>
        <taxon>Bacillati</taxon>
        <taxon>Actinomycetota</taxon>
        <taxon>Actinomycetes</taxon>
        <taxon>Streptosporangiales</taxon>
        <taxon>Streptosporangiaceae</taxon>
        <taxon>Acrocarpospora</taxon>
    </lineage>
</organism>
<dbReference type="GO" id="GO:0050660">
    <property type="term" value="F:flavin adenine dinucleotide binding"/>
    <property type="evidence" value="ECO:0007669"/>
    <property type="project" value="InterPro"/>
</dbReference>
<accession>A0A919QC71</accession>
<dbReference type="Proteomes" id="UP000640052">
    <property type="component" value="Unassembled WGS sequence"/>
</dbReference>
<evidence type="ECO:0000313" key="9">
    <source>
        <dbReference type="EMBL" id="GIH23637.1"/>
    </source>
</evidence>
<dbReference type="Gene3D" id="1.10.540.10">
    <property type="entry name" value="Acyl-CoA dehydrogenase/oxidase, N-terminal domain"/>
    <property type="match status" value="1"/>
</dbReference>
<sequence length="355" mass="38157">MMSAQVEWLWGPPTCPPHLAALRERVSAFAASPDLAALREAARAEGLYGLALPGRYGGLGLPLREWAHIAEVEGEHGPYVFGSAALLDLAVLPEDDPVREDVARGLLTTCNAMTEPDAPGSDPSFTTTKAYRDTDGTWRVTGRKWFVSGADRADLAYVLARTGDGLSLLLSEAFQTERELAVLGAGGQWEVTFDDAPARLLGAEGEGLRLIGRRVRLGRVLRCLNWLGQAQHAFTLMRDRARARPSRAGRLADFQLVQQMVFESLLAIRQCRPLVYDAAALLAGGRDAATEIGLAKVAAARMLSQVADAAVQVHGAAGLGPDTPLPAIFRTGRTARILDGPDELHVASVARRLLR</sequence>
<dbReference type="Pfam" id="PF00441">
    <property type="entry name" value="Acyl-CoA_dh_1"/>
    <property type="match status" value="1"/>
</dbReference>
<dbReference type="InterPro" id="IPR050741">
    <property type="entry name" value="Acyl-CoA_dehydrogenase"/>
</dbReference>
<dbReference type="GO" id="GO:0005737">
    <property type="term" value="C:cytoplasm"/>
    <property type="evidence" value="ECO:0007669"/>
    <property type="project" value="TreeGrafter"/>
</dbReference>
<evidence type="ECO:0000256" key="1">
    <source>
        <dbReference type="ARBA" id="ARBA00001974"/>
    </source>
</evidence>
<comment type="similarity">
    <text evidence="2 6">Belongs to the acyl-CoA dehydrogenase family.</text>
</comment>
<dbReference type="SUPFAM" id="SSF56645">
    <property type="entry name" value="Acyl-CoA dehydrogenase NM domain-like"/>
    <property type="match status" value="1"/>
</dbReference>